<feature type="chain" id="PRO_5040939709" evidence="1">
    <location>
        <begin position="21"/>
        <end position="88"/>
    </location>
</feature>
<gene>
    <name evidence="2" type="ORF">IWQ62_001483</name>
</gene>
<dbReference type="AlphaFoldDB" id="A0A9W8E4W4"/>
<evidence type="ECO:0000256" key="1">
    <source>
        <dbReference type="SAM" id="SignalP"/>
    </source>
</evidence>
<dbReference type="Proteomes" id="UP001150925">
    <property type="component" value="Unassembled WGS sequence"/>
</dbReference>
<protein>
    <submittedName>
        <fullName evidence="2">Uncharacterized protein</fullName>
    </submittedName>
</protein>
<reference evidence="2" key="1">
    <citation type="submission" date="2022-07" db="EMBL/GenBank/DDBJ databases">
        <title>Phylogenomic reconstructions and comparative analyses of Kickxellomycotina fungi.</title>
        <authorList>
            <person name="Reynolds N.K."/>
            <person name="Stajich J.E."/>
            <person name="Barry K."/>
            <person name="Grigoriev I.V."/>
            <person name="Crous P."/>
            <person name="Smith M.E."/>
        </authorList>
    </citation>
    <scope>NUCLEOTIDE SEQUENCE</scope>
    <source>
        <strain evidence="2">RSA 1196</strain>
    </source>
</reference>
<feature type="non-terminal residue" evidence="2">
    <location>
        <position position="88"/>
    </location>
</feature>
<dbReference type="EMBL" id="JANBPY010000239">
    <property type="protein sequence ID" value="KAJ1968050.1"/>
    <property type="molecule type" value="Genomic_DNA"/>
</dbReference>
<keyword evidence="1" id="KW-0732">Signal</keyword>
<evidence type="ECO:0000313" key="2">
    <source>
        <dbReference type="EMBL" id="KAJ1968050.1"/>
    </source>
</evidence>
<proteinExistence type="predicted"/>
<sequence length="88" mass="10207">MHFTFISTVTILAIATVVMGTHEKPCNLFEGLYLKNITTVHYKAYKQEETYIKINPNSTAAPFVKLFNRMQIPYLQQLCKDFESKTKD</sequence>
<keyword evidence="3" id="KW-1185">Reference proteome</keyword>
<evidence type="ECO:0000313" key="3">
    <source>
        <dbReference type="Proteomes" id="UP001150925"/>
    </source>
</evidence>
<accession>A0A9W8E4W4</accession>
<name>A0A9W8E4W4_9FUNG</name>
<comment type="caution">
    <text evidence="2">The sequence shown here is derived from an EMBL/GenBank/DDBJ whole genome shotgun (WGS) entry which is preliminary data.</text>
</comment>
<feature type="signal peptide" evidence="1">
    <location>
        <begin position="1"/>
        <end position="20"/>
    </location>
</feature>
<organism evidence="2 3">
    <name type="scientific">Dispira parvispora</name>
    <dbReference type="NCBI Taxonomy" id="1520584"/>
    <lineage>
        <taxon>Eukaryota</taxon>
        <taxon>Fungi</taxon>
        <taxon>Fungi incertae sedis</taxon>
        <taxon>Zoopagomycota</taxon>
        <taxon>Kickxellomycotina</taxon>
        <taxon>Dimargaritomycetes</taxon>
        <taxon>Dimargaritales</taxon>
        <taxon>Dimargaritaceae</taxon>
        <taxon>Dispira</taxon>
    </lineage>
</organism>
<dbReference type="OrthoDB" id="5708984at2759"/>